<protein>
    <submittedName>
        <fullName evidence="12">NADH:flavin oxidoreductase</fullName>
    </submittedName>
</protein>
<evidence type="ECO:0000256" key="4">
    <source>
        <dbReference type="ARBA" id="ARBA00022630"/>
    </source>
</evidence>
<comment type="cofactor">
    <cofactor evidence="2">
        <name>[4Fe-4S] cluster</name>
        <dbReference type="ChEBI" id="CHEBI:49883"/>
    </cofactor>
</comment>
<name>A0A975B8X0_9BACT</name>
<dbReference type="GO" id="GO:0010181">
    <property type="term" value="F:FMN binding"/>
    <property type="evidence" value="ECO:0007669"/>
    <property type="project" value="InterPro"/>
</dbReference>
<dbReference type="PANTHER" id="PTHR42917">
    <property type="entry name" value="2,4-DIENOYL-COA REDUCTASE"/>
    <property type="match status" value="1"/>
</dbReference>
<dbReference type="SUPFAM" id="SSF51395">
    <property type="entry name" value="FMN-linked oxidoreductases"/>
    <property type="match status" value="1"/>
</dbReference>
<sequence length="676" mass="76433">MIDYKNKFLKTARILTMNYPFIFSPFKIGQYQLKNRLVALPVHTGYAHPDGRVSSFMIEFYSRLADSGVSMVVVANAATASDGVVSRFNLRADKEEFIPGLTRLAKAIKSKGAAACIQLNHAGRFAKTDQPLLPAPVSSSNLAFNISSLKKFMEFFPFEQRFGLTRYFLSKINTWRHSMNEHEKQRVIEDFKKSAVIAFKSGFDMIELHGANGYLLCQFLSPFTNKIKSEDSFQTRISFPLSVIRQVQQSLPENFPVGFRLILQEWVPDGIDLLESLAFASVLEKEKIAYLSASAGTYNSIFSQKTIKKMAKKAYLAENMAKLTNHVKIPTIISGRILTPAIGEKILKNRTAHLIGLGRSLRTDPRWIINGTQDKKIIPCINCNWCIKQVVLDQGFNCSQWPRLYRERTELEHKLLTRNYKSLWVVSSAWDMRAFKNSLALLIPDPGNTKTAISPTILFLKNSLKNDLDDSAQKNFIAWARNELDDLGFSDAPLNIVFKNSQDHEKTLVKEIDKNGYGLIFINSNSNQPWRARMLYKERGKVIALTGANKNYKKIIVPLDLSSASLLVLSFLRQTHMGKKDFDFNFVHVLMQKPGKAEQRWEELKKIAGVDINIPLDFIKSQNSAASALIEKIKKDDYGTVIMGKRGISGIKRWLMGSVSAGVSRSLTDQSLFLID</sequence>
<evidence type="ECO:0000256" key="1">
    <source>
        <dbReference type="ARBA" id="ARBA00001917"/>
    </source>
</evidence>
<dbReference type="Proteomes" id="UP000663720">
    <property type="component" value="Chromosome"/>
</dbReference>
<dbReference type="Gene3D" id="3.40.50.620">
    <property type="entry name" value="HUPs"/>
    <property type="match status" value="1"/>
</dbReference>
<proteinExistence type="inferred from homology"/>
<dbReference type="EMBL" id="CP061799">
    <property type="protein sequence ID" value="QTA81048.1"/>
    <property type="molecule type" value="Genomic_DNA"/>
</dbReference>
<dbReference type="GO" id="GO:0016491">
    <property type="term" value="F:oxidoreductase activity"/>
    <property type="evidence" value="ECO:0007669"/>
    <property type="project" value="UniProtKB-KW"/>
</dbReference>
<dbReference type="Pfam" id="PF00724">
    <property type="entry name" value="Oxidored_FMN"/>
    <property type="match status" value="1"/>
</dbReference>
<dbReference type="InterPro" id="IPR006015">
    <property type="entry name" value="Universal_stress_UspA"/>
</dbReference>
<dbReference type="PANTHER" id="PTHR42917:SF2">
    <property type="entry name" value="2,4-DIENOYL-COA REDUCTASE [(2E)-ENOYL-COA-PRODUCING]"/>
    <property type="match status" value="1"/>
</dbReference>
<evidence type="ECO:0000256" key="6">
    <source>
        <dbReference type="ARBA" id="ARBA00022723"/>
    </source>
</evidence>
<evidence type="ECO:0000313" key="12">
    <source>
        <dbReference type="EMBL" id="QTA81048.1"/>
    </source>
</evidence>
<evidence type="ECO:0000256" key="9">
    <source>
        <dbReference type="ARBA" id="ARBA00023014"/>
    </source>
</evidence>
<keyword evidence="13" id="KW-1185">Reference proteome</keyword>
<keyword evidence="4" id="KW-0285">Flavoprotein</keyword>
<evidence type="ECO:0000256" key="5">
    <source>
        <dbReference type="ARBA" id="ARBA00022643"/>
    </source>
</evidence>
<dbReference type="KEGG" id="dli:dnl_33720"/>
<evidence type="ECO:0000256" key="3">
    <source>
        <dbReference type="ARBA" id="ARBA00008791"/>
    </source>
</evidence>
<keyword evidence="5" id="KW-0288">FMN</keyword>
<keyword evidence="6" id="KW-0479">Metal-binding</keyword>
<feature type="domain" description="UspA" evidence="10">
    <location>
        <begin position="552"/>
        <end position="666"/>
    </location>
</feature>
<dbReference type="InterPro" id="IPR006016">
    <property type="entry name" value="UspA"/>
</dbReference>
<dbReference type="GO" id="GO:0046872">
    <property type="term" value="F:metal ion binding"/>
    <property type="evidence" value="ECO:0007669"/>
    <property type="project" value="UniProtKB-KW"/>
</dbReference>
<evidence type="ECO:0000256" key="8">
    <source>
        <dbReference type="ARBA" id="ARBA00023004"/>
    </source>
</evidence>
<evidence type="ECO:0000256" key="7">
    <source>
        <dbReference type="ARBA" id="ARBA00023002"/>
    </source>
</evidence>
<evidence type="ECO:0000259" key="11">
    <source>
        <dbReference type="Pfam" id="PF00724"/>
    </source>
</evidence>
<keyword evidence="7" id="KW-0560">Oxidoreductase</keyword>
<evidence type="ECO:0000313" key="13">
    <source>
        <dbReference type="Proteomes" id="UP000663720"/>
    </source>
</evidence>
<gene>
    <name evidence="12" type="ORF">dnl_33720</name>
</gene>
<keyword evidence="8" id="KW-0408">Iron</keyword>
<evidence type="ECO:0000259" key="10">
    <source>
        <dbReference type="Pfam" id="PF00582"/>
    </source>
</evidence>
<dbReference type="InterPro" id="IPR001155">
    <property type="entry name" value="OxRdtase_FMN_N"/>
</dbReference>
<organism evidence="12 13">
    <name type="scientific">Desulfonema limicola</name>
    <dbReference type="NCBI Taxonomy" id="45656"/>
    <lineage>
        <taxon>Bacteria</taxon>
        <taxon>Pseudomonadati</taxon>
        <taxon>Thermodesulfobacteriota</taxon>
        <taxon>Desulfobacteria</taxon>
        <taxon>Desulfobacterales</taxon>
        <taxon>Desulfococcaceae</taxon>
        <taxon>Desulfonema</taxon>
    </lineage>
</organism>
<dbReference type="InterPro" id="IPR051793">
    <property type="entry name" value="NADH:flavin_oxidoreductase"/>
</dbReference>
<comment type="cofactor">
    <cofactor evidence="1">
        <name>FMN</name>
        <dbReference type="ChEBI" id="CHEBI:58210"/>
    </cofactor>
</comment>
<dbReference type="PRINTS" id="PR01438">
    <property type="entry name" value="UNVRSLSTRESS"/>
</dbReference>
<keyword evidence="9" id="KW-0411">Iron-sulfur</keyword>
<dbReference type="GO" id="GO:0051536">
    <property type="term" value="F:iron-sulfur cluster binding"/>
    <property type="evidence" value="ECO:0007669"/>
    <property type="project" value="UniProtKB-KW"/>
</dbReference>
<accession>A0A975B8X0</accession>
<dbReference type="InterPro" id="IPR014729">
    <property type="entry name" value="Rossmann-like_a/b/a_fold"/>
</dbReference>
<feature type="domain" description="NADH:flavin oxidoreductase/NADH oxidase N-terminal" evidence="11">
    <location>
        <begin position="22"/>
        <end position="368"/>
    </location>
</feature>
<dbReference type="AlphaFoldDB" id="A0A975B8X0"/>
<dbReference type="Gene3D" id="3.20.20.70">
    <property type="entry name" value="Aldolase class I"/>
    <property type="match status" value="1"/>
</dbReference>
<dbReference type="CDD" id="cd00293">
    <property type="entry name" value="USP-like"/>
    <property type="match status" value="1"/>
</dbReference>
<dbReference type="SUPFAM" id="SSF52402">
    <property type="entry name" value="Adenine nucleotide alpha hydrolases-like"/>
    <property type="match status" value="1"/>
</dbReference>
<dbReference type="CDD" id="cd02803">
    <property type="entry name" value="OYE_like_FMN_family"/>
    <property type="match status" value="1"/>
</dbReference>
<dbReference type="Pfam" id="PF00582">
    <property type="entry name" value="Usp"/>
    <property type="match status" value="1"/>
</dbReference>
<comment type="similarity">
    <text evidence="3">Belongs to the universal stress protein A family.</text>
</comment>
<dbReference type="InterPro" id="IPR013785">
    <property type="entry name" value="Aldolase_TIM"/>
</dbReference>
<evidence type="ECO:0000256" key="2">
    <source>
        <dbReference type="ARBA" id="ARBA00001966"/>
    </source>
</evidence>
<reference evidence="12" key="1">
    <citation type="journal article" date="2021" name="Microb. Physiol.">
        <title>Proteogenomic Insights into the Physiology of Marine, Sulfate-Reducing, Filamentous Desulfonema limicola and Desulfonema magnum.</title>
        <authorList>
            <person name="Schnaars V."/>
            <person name="Wohlbrand L."/>
            <person name="Scheve S."/>
            <person name="Hinrichs C."/>
            <person name="Reinhardt R."/>
            <person name="Rabus R."/>
        </authorList>
    </citation>
    <scope>NUCLEOTIDE SEQUENCE</scope>
    <source>
        <strain evidence="12">5ac10</strain>
    </source>
</reference>